<evidence type="ECO:0000313" key="2">
    <source>
        <dbReference type="WBParaSite" id="RSKR_0000757600.1"/>
    </source>
</evidence>
<accession>A0AC35U5H0</accession>
<protein>
    <submittedName>
        <fullName evidence="2">Zinc metalloproteinase</fullName>
    </submittedName>
</protein>
<proteinExistence type="predicted"/>
<organism evidence="1 2">
    <name type="scientific">Rhabditophanes sp. KR3021</name>
    <dbReference type="NCBI Taxonomy" id="114890"/>
    <lineage>
        <taxon>Eukaryota</taxon>
        <taxon>Metazoa</taxon>
        <taxon>Ecdysozoa</taxon>
        <taxon>Nematoda</taxon>
        <taxon>Chromadorea</taxon>
        <taxon>Rhabditida</taxon>
        <taxon>Tylenchina</taxon>
        <taxon>Panagrolaimomorpha</taxon>
        <taxon>Strongyloidoidea</taxon>
        <taxon>Alloionematidae</taxon>
        <taxon>Rhabditophanes</taxon>
    </lineage>
</organism>
<sequence length="403" mass="46237">MYIPYPCQYLYLLENPALFEGDVMLKKVQWKHVLEDAYEELLEAEGKLNRTRVKRSILRKPDFTWKMPIPYFIETNVDKNLVRTSLQVIMQYTCVTFKEEKVKISNKAGLNIYKGEGCWSYIGRIYEKKPQKVSIGAGCSYQGIIQHEISHALGMEHEQSRPDRDKFLTINAKNIKDGTEAQFTRSSISDVNSFSIAYDYASVMHYDQFAFSSNNQKTMVPKMVEYDSTIGQYRRLSFTDVRLINQYYCQNRCNPKITNCQQNGYQDPKNCKVCRCPWGLEGKLCNVVKKTKFKCGSNELSATTTTKSLIKQGNVDCHFRIKAPMGSLIKINLINVVTQRFLPCWTGQGLSIKFRSTLAVGGAMYCGNYKNKTITTQSNFALIHYPGGSKNFGFQITYHSVKK</sequence>
<dbReference type="Proteomes" id="UP000095286">
    <property type="component" value="Unplaced"/>
</dbReference>
<name>A0AC35U5H0_9BILA</name>
<evidence type="ECO:0000313" key="1">
    <source>
        <dbReference type="Proteomes" id="UP000095286"/>
    </source>
</evidence>
<dbReference type="WBParaSite" id="RSKR_0000757600.1">
    <property type="protein sequence ID" value="RSKR_0000757600.1"/>
    <property type="gene ID" value="RSKR_0000757600"/>
</dbReference>
<reference evidence="2" key="1">
    <citation type="submission" date="2016-11" db="UniProtKB">
        <authorList>
            <consortium name="WormBaseParasite"/>
        </authorList>
    </citation>
    <scope>IDENTIFICATION</scope>
    <source>
        <strain evidence="2">KR3021</strain>
    </source>
</reference>